<feature type="region of interest" description="Disordered" evidence="1">
    <location>
        <begin position="95"/>
        <end position="142"/>
    </location>
</feature>
<protein>
    <recommendedName>
        <fullName evidence="4">Terminase</fullName>
    </recommendedName>
</protein>
<sequence length="142" mass="15546">MADDENTPTPAPDGLGERGLRLWTDTVAELEMDPDELLLLEEAAHLADELDEMGTLLANSAMLSTGSRGQVVANPLIREIRGHRLALSRILRQLGATRPGEDEQERLTPSQRGRKAAMARHHGARSLAPVRPMWPPREGDAS</sequence>
<dbReference type="EMBL" id="JAERRF010000010">
    <property type="protein sequence ID" value="MBL1098924.1"/>
    <property type="molecule type" value="Genomic_DNA"/>
</dbReference>
<evidence type="ECO:0000313" key="3">
    <source>
        <dbReference type="Proteomes" id="UP000634229"/>
    </source>
</evidence>
<evidence type="ECO:0000313" key="2">
    <source>
        <dbReference type="EMBL" id="MBL1098924.1"/>
    </source>
</evidence>
<evidence type="ECO:0008006" key="4">
    <source>
        <dbReference type="Google" id="ProtNLM"/>
    </source>
</evidence>
<name>A0ABS1NG48_9ACTN</name>
<feature type="compositionally biased region" description="Basic residues" evidence="1">
    <location>
        <begin position="112"/>
        <end position="124"/>
    </location>
</feature>
<reference evidence="2 3" key="1">
    <citation type="submission" date="2021-01" db="EMBL/GenBank/DDBJ databases">
        <title>WGS of actinomycetes isolated from Thailand.</title>
        <authorList>
            <person name="Thawai C."/>
        </authorList>
    </citation>
    <scope>NUCLEOTIDE SEQUENCE [LARGE SCALE GENOMIC DNA]</scope>
    <source>
        <strain evidence="2 3">CA1R205</strain>
    </source>
</reference>
<proteinExistence type="predicted"/>
<gene>
    <name evidence="2" type="ORF">JK363_20090</name>
</gene>
<dbReference type="RefSeq" id="WP_201876308.1">
    <property type="nucleotide sequence ID" value="NZ_JAERRF010000010.1"/>
</dbReference>
<dbReference type="Proteomes" id="UP000634229">
    <property type="component" value="Unassembled WGS sequence"/>
</dbReference>
<keyword evidence="3" id="KW-1185">Reference proteome</keyword>
<accession>A0ABS1NG48</accession>
<evidence type="ECO:0000256" key="1">
    <source>
        <dbReference type="SAM" id="MobiDB-lite"/>
    </source>
</evidence>
<comment type="caution">
    <text evidence="2">The sequence shown here is derived from an EMBL/GenBank/DDBJ whole genome shotgun (WGS) entry which is preliminary data.</text>
</comment>
<organism evidence="2 3">
    <name type="scientific">Streptomyces coffeae</name>
    <dbReference type="NCBI Taxonomy" id="621382"/>
    <lineage>
        <taxon>Bacteria</taxon>
        <taxon>Bacillati</taxon>
        <taxon>Actinomycetota</taxon>
        <taxon>Actinomycetes</taxon>
        <taxon>Kitasatosporales</taxon>
        <taxon>Streptomycetaceae</taxon>
        <taxon>Streptomyces</taxon>
    </lineage>
</organism>